<dbReference type="GeneID" id="9039448"/>
<evidence type="ECO:0000313" key="2">
    <source>
        <dbReference type="Proteomes" id="UP000007800"/>
    </source>
</evidence>
<dbReference type="EMBL" id="GG671131">
    <property type="protein sequence ID" value="EER19209.1"/>
    <property type="molecule type" value="Genomic_DNA"/>
</dbReference>
<dbReference type="Proteomes" id="UP000007800">
    <property type="component" value="Unassembled WGS sequence"/>
</dbReference>
<dbReference type="InterPro" id="IPR016024">
    <property type="entry name" value="ARM-type_fold"/>
</dbReference>
<reference evidence="1 2" key="1">
    <citation type="submission" date="2008-07" db="EMBL/GenBank/DDBJ databases">
        <authorList>
            <person name="El-Sayed N."/>
            <person name="Caler E."/>
            <person name="Inman J."/>
            <person name="Amedeo P."/>
            <person name="Hass B."/>
            <person name="Wortman J."/>
        </authorList>
    </citation>
    <scope>NUCLEOTIDE SEQUENCE [LARGE SCALE GENOMIC DNA]</scope>
    <source>
        <strain evidence="2">ATCC 50983 / TXsc</strain>
    </source>
</reference>
<dbReference type="PANTHER" id="PTHR16216">
    <property type="entry name" value="DYNEIN ASSEMBLY FACTOR 5, AXONEMAL"/>
    <property type="match status" value="1"/>
</dbReference>
<dbReference type="PANTHER" id="PTHR16216:SF2">
    <property type="entry name" value="DYNEIN AXONEMAL ASSEMBLY FACTOR 5"/>
    <property type="match status" value="1"/>
</dbReference>
<proteinExistence type="predicted"/>
<protein>
    <submittedName>
        <fullName evidence="1">Uncharacterized protein</fullName>
    </submittedName>
</protein>
<dbReference type="OrthoDB" id="414863at2759"/>
<dbReference type="InParanoid" id="C5K8K2"/>
<accession>C5K8K2</accession>
<dbReference type="InterPro" id="IPR011989">
    <property type="entry name" value="ARM-like"/>
</dbReference>
<dbReference type="Gene3D" id="1.25.10.10">
    <property type="entry name" value="Leucine-rich Repeat Variant"/>
    <property type="match status" value="1"/>
</dbReference>
<dbReference type="RefSeq" id="XP_002787413.1">
    <property type="nucleotide sequence ID" value="XM_002787367.1"/>
</dbReference>
<keyword evidence="2" id="KW-1185">Reference proteome</keyword>
<dbReference type="InterPro" id="IPR052623">
    <property type="entry name" value="DAAF5"/>
</dbReference>
<name>C5K8K2_PERM5</name>
<dbReference type="AlphaFoldDB" id="C5K8K2"/>
<evidence type="ECO:0000313" key="1">
    <source>
        <dbReference type="EMBL" id="EER19209.1"/>
    </source>
</evidence>
<organism evidence="2">
    <name type="scientific">Perkinsus marinus (strain ATCC 50983 / TXsc)</name>
    <dbReference type="NCBI Taxonomy" id="423536"/>
    <lineage>
        <taxon>Eukaryota</taxon>
        <taxon>Sar</taxon>
        <taxon>Alveolata</taxon>
        <taxon>Perkinsozoa</taxon>
        <taxon>Perkinsea</taxon>
        <taxon>Perkinsida</taxon>
        <taxon>Perkinsidae</taxon>
        <taxon>Perkinsus</taxon>
    </lineage>
</organism>
<dbReference type="SUPFAM" id="SSF48371">
    <property type="entry name" value="ARM repeat"/>
    <property type="match status" value="1"/>
</dbReference>
<gene>
    <name evidence="1" type="ORF">Pmar_PMAR028674</name>
</gene>
<sequence length="797" mass="87929">MAITDLMLVKATFKLNRGPSVPQLLFFAHTEEVINSVTGGTAHDGLVRDRNDKVRAAVVDMLEKILVNGVEIDCENVKAMIVGIAGETSVEAEEELIATLTPDWEKRTLAQLMVMAGDEKLSARAFDALHRVAVRKREGLLDLTKGFESGACTALRNFLTIPPRPSDLPEGGRFDGIRPMQREEVCKSEESRWYASIFAESLIRFALNGMIEWTASTGIREQTINMCIAVMMMIDIQQTIPFVEELIIHLYKAIRDDDVDAEKRVTHACRILFGVVVNRLGGECFDKIVNTMAQHVGCVLDAKREVAQDGNFWDEEKLGRVTSRVVGTARTMSHYRVTTREGAQDLLLLLGDGIEVHAGHSIRTDVLSTILDIIHTCLTISVDTISGIPRVLKGMLYLEAESRKEKGTTGLTDALVTRVFSLLLQCLASLESSEVEECISLLALREGTSPAAVYDMYFDVQLSGILSESMHDNWADSDPTRKMLHELLIRSSEESLAKCLNDGKEEEGLGGQLMKMLCYQSNPEQCTPSCRVDVIEIIYDIAKRAAENRGPLLDALKAHGIATITEPHNVAIGCVSVTLDLPIASPPVVTLLRGVILPNLIWRPGQANTRIRKATLVALHALFPAVDSCWMRLIAEELLPLVKSCLDDSFTPDNRHLATTVVIDIFEKMLVDGDQHCDEFDAEVLRECYPDMLKRLDDSVDEIRILSCRALEVLMGILASRPGTMKALSNSVFGYIVRALFVHLDDSNMQLSKAVYATLRKASMAGGSAFEAEVDTAAANSLQPDLCLSLLKKEVST</sequence>